<dbReference type="Proteomes" id="UP000007801">
    <property type="component" value="Unassembled WGS sequence"/>
</dbReference>
<dbReference type="FunCoup" id="B3MT62">
    <property type="interactions" value="23"/>
</dbReference>
<dbReference type="OrthoDB" id="161814at2759"/>
<dbReference type="GO" id="GO:0005886">
    <property type="term" value="C:plasma membrane"/>
    <property type="evidence" value="ECO:0007669"/>
    <property type="project" value="EnsemblMetazoa"/>
</dbReference>
<keyword evidence="7" id="KW-1185">Reference proteome</keyword>
<name>B3MT62_DROAN</name>
<dbReference type="GO" id="GO:0005375">
    <property type="term" value="F:copper ion transmembrane transporter activity"/>
    <property type="evidence" value="ECO:0007669"/>
    <property type="project" value="UniProtKB-UniRule"/>
</dbReference>
<keyword evidence="4" id="KW-0813">Transport</keyword>
<keyword evidence="3 4" id="KW-0472">Membrane</keyword>
<evidence type="ECO:0000256" key="3">
    <source>
        <dbReference type="ARBA" id="ARBA00023136"/>
    </source>
</evidence>
<feature type="compositionally biased region" description="Basic residues" evidence="5">
    <location>
        <begin position="205"/>
        <end position="222"/>
    </location>
</feature>
<evidence type="ECO:0000256" key="1">
    <source>
        <dbReference type="ARBA" id="ARBA00022692"/>
    </source>
</evidence>
<dbReference type="PANTHER" id="PTHR12483">
    <property type="entry name" value="SOLUTE CARRIER FAMILY 31 COPPER TRANSPORTERS"/>
    <property type="match status" value="1"/>
</dbReference>
<dbReference type="SMR" id="B3MT62"/>
<feature type="transmembrane region" description="Helical" evidence="4">
    <location>
        <begin position="110"/>
        <end position="129"/>
    </location>
</feature>
<dbReference type="EMBL" id="CH902623">
    <property type="protein sequence ID" value="EDV30452.2"/>
    <property type="molecule type" value="Genomic_DNA"/>
</dbReference>
<feature type="compositionally biased region" description="Polar residues" evidence="5">
    <location>
        <begin position="155"/>
        <end position="177"/>
    </location>
</feature>
<feature type="compositionally biased region" description="Basic and acidic residues" evidence="5">
    <location>
        <begin position="35"/>
        <end position="45"/>
    </location>
</feature>
<dbReference type="InterPro" id="IPR007274">
    <property type="entry name" value="Cop_transporter"/>
</dbReference>
<evidence type="ECO:0000256" key="5">
    <source>
        <dbReference type="SAM" id="MobiDB-lite"/>
    </source>
</evidence>
<dbReference type="Pfam" id="PF04145">
    <property type="entry name" value="Ctr"/>
    <property type="match status" value="1"/>
</dbReference>
<dbReference type="KEGG" id="dan:6505943"/>
<comment type="subcellular location">
    <subcellularLocation>
        <location evidence="4">Membrane</location>
        <topology evidence="4">Multi-pass membrane protein</topology>
    </subcellularLocation>
</comment>
<evidence type="ECO:0000313" key="7">
    <source>
        <dbReference type="Proteomes" id="UP000007801"/>
    </source>
</evidence>
<keyword evidence="1 4" id="KW-0812">Transmembrane</keyword>
<gene>
    <name evidence="6" type="primary">Dana\GF23301</name>
    <name evidence="6" type="synonym">dana_GLEANR_7956</name>
    <name evidence="6" type="ORF">GF23301</name>
</gene>
<feature type="compositionally biased region" description="Polar residues" evidence="5">
    <location>
        <begin position="192"/>
        <end position="201"/>
    </location>
</feature>
<dbReference type="InParanoid" id="B3MT62"/>
<dbReference type="GO" id="GO:0015677">
    <property type="term" value="P:copper ion import"/>
    <property type="evidence" value="ECO:0007669"/>
    <property type="project" value="EnsemblMetazoa"/>
</dbReference>
<feature type="compositionally biased region" description="Low complexity" evidence="5">
    <location>
        <begin position="180"/>
        <end position="191"/>
    </location>
</feature>
<organism evidence="6 7">
    <name type="scientific">Drosophila ananassae</name>
    <name type="common">Fruit fly</name>
    <dbReference type="NCBI Taxonomy" id="7217"/>
    <lineage>
        <taxon>Eukaryota</taxon>
        <taxon>Metazoa</taxon>
        <taxon>Ecdysozoa</taxon>
        <taxon>Arthropoda</taxon>
        <taxon>Hexapoda</taxon>
        <taxon>Insecta</taxon>
        <taxon>Pterygota</taxon>
        <taxon>Neoptera</taxon>
        <taxon>Endopterygota</taxon>
        <taxon>Diptera</taxon>
        <taxon>Brachycera</taxon>
        <taxon>Muscomorpha</taxon>
        <taxon>Ephydroidea</taxon>
        <taxon>Drosophilidae</taxon>
        <taxon>Drosophila</taxon>
        <taxon>Sophophora</taxon>
    </lineage>
</organism>
<proteinExistence type="inferred from homology"/>
<reference evidence="6 7" key="1">
    <citation type="journal article" date="2007" name="Nature">
        <title>Evolution of genes and genomes on the Drosophila phylogeny.</title>
        <authorList>
            <consortium name="Drosophila 12 Genomes Consortium"/>
            <person name="Clark A.G."/>
            <person name="Eisen M.B."/>
            <person name="Smith D.R."/>
            <person name="Bergman C.M."/>
            <person name="Oliver B."/>
            <person name="Markow T.A."/>
            <person name="Kaufman T.C."/>
            <person name="Kellis M."/>
            <person name="Gelbart W."/>
            <person name="Iyer V.N."/>
            <person name="Pollard D.A."/>
            <person name="Sackton T.B."/>
            <person name="Larracuente A.M."/>
            <person name="Singh N.D."/>
            <person name="Abad J.P."/>
            <person name="Abt D.N."/>
            <person name="Adryan B."/>
            <person name="Aguade M."/>
            <person name="Akashi H."/>
            <person name="Anderson W.W."/>
            <person name="Aquadro C.F."/>
            <person name="Ardell D.H."/>
            <person name="Arguello R."/>
            <person name="Artieri C.G."/>
            <person name="Barbash D.A."/>
            <person name="Barker D."/>
            <person name="Barsanti P."/>
            <person name="Batterham P."/>
            <person name="Batzoglou S."/>
            <person name="Begun D."/>
            <person name="Bhutkar A."/>
            <person name="Blanco E."/>
            <person name="Bosak S.A."/>
            <person name="Bradley R.K."/>
            <person name="Brand A.D."/>
            <person name="Brent M.R."/>
            <person name="Brooks A.N."/>
            <person name="Brown R.H."/>
            <person name="Butlin R.K."/>
            <person name="Caggese C."/>
            <person name="Calvi B.R."/>
            <person name="Bernardo de Carvalho A."/>
            <person name="Caspi A."/>
            <person name="Castrezana S."/>
            <person name="Celniker S.E."/>
            <person name="Chang J.L."/>
            <person name="Chapple C."/>
            <person name="Chatterji S."/>
            <person name="Chinwalla A."/>
            <person name="Civetta A."/>
            <person name="Clifton S.W."/>
            <person name="Comeron J.M."/>
            <person name="Costello J.C."/>
            <person name="Coyne J.A."/>
            <person name="Daub J."/>
            <person name="David R.G."/>
            <person name="Delcher A.L."/>
            <person name="Delehaunty K."/>
            <person name="Do C.B."/>
            <person name="Ebling H."/>
            <person name="Edwards K."/>
            <person name="Eickbush T."/>
            <person name="Evans J.D."/>
            <person name="Filipski A."/>
            <person name="Findeiss S."/>
            <person name="Freyhult E."/>
            <person name="Fulton L."/>
            <person name="Fulton R."/>
            <person name="Garcia A.C."/>
            <person name="Gardiner A."/>
            <person name="Garfield D.A."/>
            <person name="Garvin B.E."/>
            <person name="Gibson G."/>
            <person name="Gilbert D."/>
            <person name="Gnerre S."/>
            <person name="Godfrey J."/>
            <person name="Good R."/>
            <person name="Gotea V."/>
            <person name="Gravely B."/>
            <person name="Greenberg A.J."/>
            <person name="Griffiths-Jones S."/>
            <person name="Gross S."/>
            <person name="Guigo R."/>
            <person name="Gustafson E.A."/>
            <person name="Haerty W."/>
            <person name="Hahn M.W."/>
            <person name="Halligan D.L."/>
            <person name="Halpern A.L."/>
            <person name="Halter G.M."/>
            <person name="Han M.V."/>
            <person name="Heger A."/>
            <person name="Hillier L."/>
            <person name="Hinrichs A.S."/>
            <person name="Holmes I."/>
            <person name="Hoskins R.A."/>
            <person name="Hubisz M.J."/>
            <person name="Hultmark D."/>
            <person name="Huntley M.A."/>
            <person name="Jaffe D.B."/>
            <person name="Jagadeeshan S."/>
            <person name="Jeck W.R."/>
            <person name="Johnson J."/>
            <person name="Jones C.D."/>
            <person name="Jordan W.C."/>
            <person name="Karpen G.H."/>
            <person name="Kataoka E."/>
            <person name="Keightley P.D."/>
            <person name="Kheradpour P."/>
            <person name="Kirkness E.F."/>
            <person name="Koerich L.B."/>
            <person name="Kristiansen K."/>
            <person name="Kudrna D."/>
            <person name="Kulathinal R.J."/>
            <person name="Kumar S."/>
            <person name="Kwok R."/>
            <person name="Lander E."/>
            <person name="Langley C.H."/>
            <person name="Lapoint R."/>
            <person name="Lazzaro B.P."/>
            <person name="Lee S.J."/>
            <person name="Levesque L."/>
            <person name="Li R."/>
            <person name="Lin C.F."/>
            <person name="Lin M.F."/>
            <person name="Lindblad-Toh K."/>
            <person name="Llopart A."/>
            <person name="Long M."/>
            <person name="Low L."/>
            <person name="Lozovsky E."/>
            <person name="Lu J."/>
            <person name="Luo M."/>
            <person name="Machado C.A."/>
            <person name="Makalowski W."/>
            <person name="Marzo M."/>
            <person name="Matsuda M."/>
            <person name="Matzkin L."/>
            <person name="McAllister B."/>
            <person name="McBride C.S."/>
            <person name="McKernan B."/>
            <person name="McKernan K."/>
            <person name="Mendez-Lago M."/>
            <person name="Minx P."/>
            <person name="Mollenhauer M.U."/>
            <person name="Montooth K."/>
            <person name="Mount S.M."/>
            <person name="Mu X."/>
            <person name="Myers E."/>
            <person name="Negre B."/>
            <person name="Newfeld S."/>
            <person name="Nielsen R."/>
            <person name="Noor M.A."/>
            <person name="O'Grady P."/>
            <person name="Pachter L."/>
            <person name="Papaceit M."/>
            <person name="Parisi M.J."/>
            <person name="Parisi M."/>
            <person name="Parts L."/>
            <person name="Pedersen J.S."/>
            <person name="Pesole G."/>
            <person name="Phillippy A.M."/>
            <person name="Ponting C.P."/>
            <person name="Pop M."/>
            <person name="Porcelli D."/>
            <person name="Powell J.R."/>
            <person name="Prohaska S."/>
            <person name="Pruitt K."/>
            <person name="Puig M."/>
            <person name="Quesneville H."/>
            <person name="Ram K.R."/>
            <person name="Rand D."/>
            <person name="Rasmussen M.D."/>
            <person name="Reed L.K."/>
            <person name="Reenan R."/>
            <person name="Reily A."/>
            <person name="Remington K.A."/>
            <person name="Rieger T.T."/>
            <person name="Ritchie M.G."/>
            <person name="Robin C."/>
            <person name="Rogers Y.H."/>
            <person name="Rohde C."/>
            <person name="Rozas J."/>
            <person name="Rubenfield M.J."/>
            <person name="Ruiz A."/>
            <person name="Russo S."/>
            <person name="Salzberg S.L."/>
            <person name="Sanchez-Gracia A."/>
            <person name="Saranga D.J."/>
            <person name="Sato H."/>
            <person name="Schaeffer S.W."/>
            <person name="Schatz M.C."/>
            <person name="Schlenke T."/>
            <person name="Schwartz R."/>
            <person name="Segarra C."/>
            <person name="Singh R.S."/>
            <person name="Sirot L."/>
            <person name="Sirota M."/>
            <person name="Sisneros N.B."/>
            <person name="Smith C.D."/>
            <person name="Smith T.F."/>
            <person name="Spieth J."/>
            <person name="Stage D.E."/>
            <person name="Stark A."/>
            <person name="Stephan W."/>
            <person name="Strausberg R.L."/>
            <person name="Strempel S."/>
            <person name="Sturgill D."/>
            <person name="Sutton G."/>
            <person name="Sutton G.G."/>
            <person name="Tao W."/>
            <person name="Teichmann S."/>
            <person name="Tobari Y.N."/>
            <person name="Tomimura Y."/>
            <person name="Tsolas J.M."/>
            <person name="Valente V.L."/>
            <person name="Venter E."/>
            <person name="Venter J.C."/>
            <person name="Vicario S."/>
            <person name="Vieira F.G."/>
            <person name="Vilella A.J."/>
            <person name="Villasante A."/>
            <person name="Walenz B."/>
            <person name="Wang J."/>
            <person name="Wasserman M."/>
            <person name="Watts T."/>
            <person name="Wilson D."/>
            <person name="Wilson R.K."/>
            <person name="Wing R.A."/>
            <person name="Wolfner M.F."/>
            <person name="Wong A."/>
            <person name="Wong G.K."/>
            <person name="Wu C.I."/>
            <person name="Wu G."/>
            <person name="Yamamoto D."/>
            <person name="Yang H.P."/>
            <person name="Yang S.P."/>
            <person name="Yorke J.A."/>
            <person name="Yoshida K."/>
            <person name="Zdobnov E."/>
            <person name="Zhang P."/>
            <person name="Zhang Y."/>
            <person name="Zimin A.V."/>
            <person name="Baldwin J."/>
            <person name="Abdouelleil A."/>
            <person name="Abdulkadir J."/>
            <person name="Abebe A."/>
            <person name="Abera B."/>
            <person name="Abreu J."/>
            <person name="Acer S.C."/>
            <person name="Aftuck L."/>
            <person name="Alexander A."/>
            <person name="An P."/>
            <person name="Anderson E."/>
            <person name="Anderson S."/>
            <person name="Arachi H."/>
            <person name="Azer M."/>
            <person name="Bachantsang P."/>
            <person name="Barry A."/>
            <person name="Bayul T."/>
            <person name="Berlin A."/>
            <person name="Bessette D."/>
            <person name="Bloom T."/>
            <person name="Blye J."/>
            <person name="Boguslavskiy L."/>
            <person name="Bonnet C."/>
            <person name="Boukhgalter B."/>
            <person name="Bourzgui I."/>
            <person name="Brown A."/>
            <person name="Cahill P."/>
            <person name="Channer S."/>
            <person name="Cheshatsang Y."/>
            <person name="Chuda L."/>
            <person name="Citroen M."/>
            <person name="Collymore A."/>
            <person name="Cooke P."/>
            <person name="Costello M."/>
            <person name="D'Aco K."/>
            <person name="Daza R."/>
            <person name="De Haan G."/>
            <person name="DeGray S."/>
            <person name="DeMaso C."/>
            <person name="Dhargay N."/>
            <person name="Dooley K."/>
            <person name="Dooley E."/>
            <person name="Doricent M."/>
            <person name="Dorje P."/>
            <person name="Dorjee K."/>
            <person name="Dupes A."/>
            <person name="Elong R."/>
            <person name="Falk J."/>
            <person name="Farina A."/>
            <person name="Faro S."/>
            <person name="Ferguson D."/>
            <person name="Fisher S."/>
            <person name="Foley C.D."/>
            <person name="Franke A."/>
            <person name="Friedrich D."/>
            <person name="Gadbois L."/>
            <person name="Gearin G."/>
            <person name="Gearin C.R."/>
            <person name="Giannoukos G."/>
            <person name="Goode T."/>
            <person name="Graham J."/>
            <person name="Grandbois E."/>
            <person name="Grewal S."/>
            <person name="Gyaltsen K."/>
            <person name="Hafez N."/>
            <person name="Hagos B."/>
            <person name="Hall J."/>
            <person name="Henson C."/>
            <person name="Hollinger A."/>
            <person name="Honan T."/>
            <person name="Huard M.D."/>
            <person name="Hughes L."/>
            <person name="Hurhula B."/>
            <person name="Husby M.E."/>
            <person name="Kamat A."/>
            <person name="Kanga B."/>
            <person name="Kashin S."/>
            <person name="Khazanovich D."/>
            <person name="Kisner P."/>
            <person name="Lance K."/>
            <person name="Lara M."/>
            <person name="Lee W."/>
            <person name="Lennon N."/>
            <person name="Letendre F."/>
            <person name="LeVine R."/>
            <person name="Lipovsky A."/>
            <person name="Liu X."/>
            <person name="Liu J."/>
            <person name="Liu S."/>
            <person name="Lokyitsang T."/>
            <person name="Lokyitsang Y."/>
            <person name="Lubonja R."/>
            <person name="Lui A."/>
            <person name="MacDonald P."/>
            <person name="Magnisalis V."/>
            <person name="Maru K."/>
            <person name="Matthews C."/>
            <person name="McCusker W."/>
            <person name="McDonough S."/>
            <person name="Mehta T."/>
            <person name="Meldrim J."/>
            <person name="Meneus L."/>
            <person name="Mihai O."/>
            <person name="Mihalev A."/>
            <person name="Mihova T."/>
            <person name="Mittelman R."/>
            <person name="Mlenga V."/>
            <person name="Montmayeur A."/>
            <person name="Mulrain L."/>
            <person name="Navidi A."/>
            <person name="Naylor J."/>
            <person name="Negash T."/>
            <person name="Nguyen T."/>
            <person name="Nguyen N."/>
            <person name="Nicol R."/>
            <person name="Norbu C."/>
            <person name="Norbu N."/>
            <person name="Novod N."/>
            <person name="O'Neill B."/>
            <person name="Osman S."/>
            <person name="Markiewicz E."/>
            <person name="Oyono O.L."/>
            <person name="Patti C."/>
            <person name="Phunkhang P."/>
            <person name="Pierre F."/>
            <person name="Priest M."/>
            <person name="Raghuraman S."/>
            <person name="Rege F."/>
            <person name="Reyes R."/>
            <person name="Rise C."/>
            <person name="Rogov P."/>
            <person name="Ross K."/>
            <person name="Ryan E."/>
            <person name="Settipalli S."/>
            <person name="Shea T."/>
            <person name="Sherpa N."/>
            <person name="Shi L."/>
            <person name="Shih D."/>
            <person name="Sparrow T."/>
            <person name="Spaulding J."/>
            <person name="Stalker J."/>
            <person name="Stange-Thomann N."/>
            <person name="Stavropoulos S."/>
            <person name="Stone C."/>
            <person name="Strader C."/>
            <person name="Tesfaye S."/>
            <person name="Thomson T."/>
            <person name="Thoulutsang Y."/>
            <person name="Thoulutsang D."/>
            <person name="Topham K."/>
            <person name="Topping I."/>
            <person name="Tsamla T."/>
            <person name="Vassiliev H."/>
            <person name="Vo A."/>
            <person name="Wangchuk T."/>
            <person name="Wangdi T."/>
            <person name="Weiand M."/>
            <person name="Wilkinson J."/>
            <person name="Wilson A."/>
            <person name="Yadav S."/>
            <person name="Young G."/>
            <person name="Yu Q."/>
            <person name="Zembek L."/>
            <person name="Zhong D."/>
            <person name="Zimmer A."/>
            <person name="Zwirko Z."/>
            <person name="Jaffe D.B."/>
            <person name="Alvarez P."/>
            <person name="Brockman W."/>
            <person name="Butler J."/>
            <person name="Chin C."/>
            <person name="Gnerre S."/>
            <person name="Grabherr M."/>
            <person name="Kleber M."/>
            <person name="Mauceli E."/>
            <person name="MacCallum I."/>
        </authorList>
    </citation>
    <scope>NUCLEOTIDE SEQUENCE [LARGE SCALE GENOMIC DNA]</scope>
    <source>
        <strain evidence="7">Tucson 14024-0371.13</strain>
    </source>
</reference>
<protein>
    <recommendedName>
        <fullName evidence="4">Copper transport protein</fullName>
    </recommendedName>
</protein>
<dbReference type="HOGENOM" id="CLU_079690_2_0_1"/>
<keyword evidence="4" id="KW-0406">Ion transport</keyword>
<dbReference type="STRING" id="7217.B3MT62"/>
<dbReference type="GO" id="GO:0007283">
    <property type="term" value="P:spermatogenesis"/>
    <property type="evidence" value="ECO:0007669"/>
    <property type="project" value="EnsemblMetazoa"/>
</dbReference>
<evidence type="ECO:0000256" key="4">
    <source>
        <dbReference type="RuleBase" id="RU367022"/>
    </source>
</evidence>
<feature type="transmembrane region" description="Helical" evidence="4">
    <location>
        <begin position="245"/>
        <end position="262"/>
    </location>
</feature>
<keyword evidence="2 4" id="KW-1133">Transmembrane helix</keyword>
<dbReference type="PANTHER" id="PTHR12483:SF115">
    <property type="entry name" value="COPPER TRANSPORT PROTEIN"/>
    <property type="match status" value="1"/>
</dbReference>
<evidence type="ECO:0000256" key="2">
    <source>
        <dbReference type="ARBA" id="ARBA00022989"/>
    </source>
</evidence>
<dbReference type="AlphaFoldDB" id="B3MT62"/>
<feature type="transmembrane region" description="Helical" evidence="4">
    <location>
        <begin position="268"/>
        <end position="287"/>
    </location>
</feature>
<sequence>MVNRGATYHHGHAVTTSEVHSIANKLGHGHNSHNTMDHDMHSDSNHHHHPMPEPEDSMSHENSAGGHHSHHGDHGTGDGGGHHDMSMSMFFHTGYTETILVKFWRTESTLAIVLSCLAIFMVAVFYEALKFFREWLYAKQNKRLAAGKEMKKSSGRVSYNQPTRLPPTMQQGSSQIYVNRPRSPSMPPLRSGTTAANSISNPHAGHNRVHNHPGRGQGRGRRILPEAIPPAQVPCHKVWCSRMHLLQTFLHVIQVFISFLLMLVFMTFNVWLCVAVLLGAGVGYYMFCAFSTRIHEHCN</sequence>
<keyword evidence="4" id="KW-0186">Copper</keyword>
<feature type="region of interest" description="Disordered" evidence="5">
    <location>
        <begin position="25"/>
        <end position="81"/>
    </location>
</feature>
<feature type="region of interest" description="Disordered" evidence="5">
    <location>
        <begin position="153"/>
        <end position="222"/>
    </location>
</feature>
<accession>B3MT62</accession>
<evidence type="ECO:0000313" key="6">
    <source>
        <dbReference type="EMBL" id="EDV30452.2"/>
    </source>
</evidence>
<keyword evidence="4" id="KW-0187">Copper transport</keyword>
<comment type="similarity">
    <text evidence="4">Belongs to the copper transporter (Ctr) (TC 1.A.56) family. SLC31A subfamily.</text>
</comment>
<feature type="compositionally biased region" description="Basic and acidic residues" evidence="5">
    <location>
        <begin position="72"/>
        <end position="81"/>
    </location>
</feature>
<dbReference type="CTD" id="43668"/>
<dbReference type="GeneID" id="6505943"/>